<gene>
    <name evidence="2" type="ORF">FIV34_08105</name>
</gene>
<feature type="signal peptide" evidence="1">
    <location>
        <begin position="1"/>
        <end position="24"/>
    </location>
</feature>
<feature type="chain" id="PRO_5021406062" evidence="1">
    <location>
        <begin position="25"/>
        <end position="256"/>
    </location>
</feature>
<dbReference type="AlphaFoldDB" id="A0A4Y5Z3S3"/>
<dbReference type="RefSeq" id="WP_139981408.1">
    <property type="nucleotide sequence ID" value="NZ_CP041046.1"/>
</dbReference>
<reference evidence="2 3" key="1">
    <citation type="submission" date="2019-06" db="EMBL/GenBank/DDBJ databases">
        <title>A complete genome sequence for Luteibacter pinisoli MAH-14.</title>
        <authorList>
            <person name="Baltrus D.A."/>
        </authorList>
    </citation>
    <scope>NUCLEOTIDE SEQUENCE [LARGE SCALE GENOMIC DNA]</scope>
    <source>
        <strain evidence="2 3">MAH-14</strain>
    </source>
</reference>
<evidence type="ECO:0000313" key="3">
    <source>
        <dbReference type="Proteomes" id="UP000316093"/>
    </source>
</evidence>
<dbReference type="Proteomes" id="UP000316093">
    <property type="component" value="Chromosome"/>
</dbReference>
<dbReference type="EMBL" id="CP041046">
    <property type="protein sequence ID" value="QDE39165.1"/>
    <property type="molecule type" value="Genomic_DNA"/>
</dbReference>
<keyword evidence="1" id="KW-0732">Signal</keyword>
<organism evidence="2 3">
    <name type="scientific">Luteibacter pinisoli</name>
    <dbReference type="NCBI Taxonomy" id="2589080"/>
    <lineage>
        <taxon>Bacteria</taxon>
        <taxon>Pseudomonadati</taxon>
        <taxon>Pseudomonadota</taxon>
        <taxon>Gammaproteobacteria</taxon>
        <taxon>Lysobacterales</taxon>
        <taxon>Rhodanobacteraceae</taxon>
        <taxon>Luteibacter</taxon>
    </lineage>
</organism>
<dbReference type="KEGG" id="lpy:FIV34_08105"/>
<evidence type="ECO:0000313" key="2">
    <source>
        <dbReference type="EMBL" id="QDE39165.1"/>
    </source>
</evidence>
<name>A0A4Y5Z3S3_9GAMM</name>
<accession>A0A4Y5Z3S3</accession>
<keyword evidence="3" id="KW-1185">Reference proteome</keyword>
<sequence>MRLKGLAPYVAVFIVLAVSNACVAQTMPGSAAFIQRADVVIAAQGESGQPLPVSDPRVQALIVVASDHAVYGDVPLTGQDVPRVAEVALRSASLLRTYMLDTSPAPGSPDPQEQPLTNMRRYQDVIFPLMTLSVYSGAHSLSAMELALASMPESQRPGAMPGLRQVRQGMAQMLAGVLRLPPDSVLTPAHRAALLAAASETAPVVASSLTLKQREDVFRMAFRATRVNPSDERDMFEKIEHAFESKECVGLCAYPD</sequence>
<proteinExistence type="predicted"/>
<protein>
    <submittedName>
        <fullName evidence="2">Uncharacterized protein</fullName>
    </submittedName>
</protein>
<evidence type="ECO:0000256" key="1">
    <source>
        <dbReference type="SAM" id="SignalP"/>
    </source>
</evidence>